<gene>
    <name evidence="2" type="ORF">J2T22_002870</name>
</gene>
<dbReference type="EMBL" id="JAUSSY010000010">
    <property type="protein sequence ID" value="MDQ0119675.1"/>
    <property type="molecule type" value="Genomic_DNA"/>
</dbReference>
<evidence type="ECO:0008006" key="4">
    <source>
        <dbReference type="Google" id="ProtNLM"/>
    </source>
</evidence>
<protein>
    <recommendedName>
        <fullName evidence="4">MYXO-CTERM domain-containing protein</fullName>
    </recommendedName>
</protein>
<dbReference type="Proteomes" id="UP001226389">
    <property type="component" value="Unassembled WGS sequence"/>
</dbReference>
<dbReference type="RefSeq" id="WP_307491370.1">
    <property type="nucleotide sequence ID" value="NZ_JAUSSY010000010.1"/>
</dbReference>
<keyword evidence="1" id="KW-0812">Transmembrane</keyword>
<feature type="transmembrane region" description="Helical" evidence="1">
    <location>
        <begin position="163"/>
        <end position="181"/>
    </location>
</feature>
<evidence type="ECO:0000313" key="3">
    <source>
        <dbReference type="Proteomes" id="UP001226389"/>
    </source>
</evidence>
<feature type="transmembrane region" description="Helical" evidence="1">
    <location>
        <begin position="9"/>
        <end position="28"/>
    </location>
</feature>
<keyword evidence="1" id="KW-1133">Transmembrane helix</keyword>
<evidence type="ECO:0000256" key="1">
    <source>
        <dbReference type="SAM" id="Phobius"/>
    </source>
</evidence>
<name>A0ABT9UJ87_9MICC</name>
<sequence>MNQRPASRAWTFAAVCVMVASLTLLIFSPARGPVIQLLPWYVAAYLLIGACIFGPSREGAYLRQAAAFLLPGALLVPLALLNAGVWAGGWLLGLPAWGLLLSRWTPANPLRALDVLKFFGLLVLGLLIFTFNAIYPVVSLGLFLLPVIPLVRLAYPGYRARPLQATIEVLLAVAAVVIAFALPTPEGSWASPWTYAGGAATAGLMIAYSARDRPRSRPARLNDGATV</sequence>
<reference evidence="2 3" key="1">
    <citation type="submission" date="2023-07" db="EMBL/GenBank/DDBJ databases">
        <title>Sorghum-associated microbial communities from plants grown in Nebraska, USA.</title>
        <authorList>
            <person name="Schachtman D."/>
        </authorList>
    </citation>
    <scope>NUCLEOTIDE SEQUENCE [LARGE SCALE GENOMIC DNA]</scope>
    <source>
        <strain evidence="2 3">DS994</strain>
    </source>
</reference>
<feature type="transmembrane region" description="Helical" evidence="1">
    <location>
        <begin position="65"/>
        <end position="98"/>
    </location>
</feature>
<proteinExistence type="predicted"/>
<organism evidence="2 3">
    <name type="scientific">Pseudarthrobacter defluvii</name>
    <dbReference type="NCBI Taxonomy" id="410837"/>
    <lineage>
        <taxon>Bacteria</taxon>
        <taxon>Bacillati</taxon>
        <taxon>Actinomycetota</taxon>
        <taxon>Actinomycetes</taxon>
        <taxon>Micrococcales</taxon>
        <taxon>Micrococcaceae</taxon>
        <taxon>Pseudarthrobacter</taxon>
    </lineage>
</organism>
<keyword evidence="1" id="KW-0472">Membrane</keyword>
<comment type="caution">
    <text evidence="2">The sequence shown here is derived from an EMBL/GenBank/DDBJ whole genome shotgun (WGS) entry which is preliminary data.</text>
</comment>
<keyword evidence="3" id="KW-1185">Reference proteome</keyword>
<feature type="transmembrane region" description="Helical" evidence="1">
    <location>
        <begin position="118"/>
        <end position="151"/>
    </location>
</feature>
<feature type="transmembrane region" description="Helical" evidence="1">
    <location>
        <begin position="34"/>
        <end position="53"/>
    </location>
</feature>
<evidence type="ECO:0000313" key="2">
    <source>
        <dbReference type="EMBL" id="MDQ0119675.1"/>
    </source>
</evidence>
<accession>A0ABT9UJ87</accession>
<feature type="transmembrane region" description="Helical" evidence="1">
    <location>
        <begin position="193"/>
        <end position="210"/>
    </location>
</feature>